<feature type="domain" description="MurNAc-LAA" evidence="3">
    <location>
        <begin position="64"/>
        <end position="179"/>
    </location>
</feature>
<dbReference type="InterPro" id="IPR050695">
    <property type="entry name" value="N-acetylmuramoyl_amidase_3"/>
</dbReference>
<dbReference type="STRING" id="1679444.PYTT_1643"/>
<dbReference type="Gene3D" id="3.40.630.40">
    <property type="entry name" value="Zn-dependent exopeptidases"/>
    <property type="match status" value="1"/>
</dbReference>
<accession>A0A1H6M0Z8</accession>
<dbReference type="Proteomes" id="UP000176204">
    <property type="component" value="Chromosome I"/>
</dbReference>
<dbReference type="SUPFAM" id="SSF53187">
    <property type="entry name" value="Zn-dependent exopeptidases"/>
    <property type="match status" value="1"/>
</dbReference>
<dbReference type="Pfam" id="PF01520">
    <property type="entry name" value="Amidase_3"/>
    <property type="match status" value="1"/>
</dbReference>
<dbReference type="KEGG" id="agl:PYTT_1643"/>
<evidence type="ECO:0000313" key="4">
    <source>
        <dbReference type="EMBL" id="SEH91107.1"/>
    </source>
</evidence>
<organism evidence="4 5">
    <name type="scientific">Akkermansia glycaniphila</name>
    <dbReference type="NCBI Taxonomy" id="1679444"/>
    <lineage>
        <taxon>Bacteria</taxon>
        <taxon>Pseudomonadati</taxon>
        <taxon>Verrucomicrobiota</taxon>
        <taxon>Verrucomicrobiia</taxon>
        <taxon>Verrucomicrobiales</taxon>
        <taxon>Akkermansiaceae</taxon>
        <taxon>Akkermansia</taxon>
    </lineage>
</organism>
<keyword evidence="5" id="KW-1185">Reference proteome</keyword>
<comment type="catalytic activity">
    <reaction evidence="1">
        <text>Hydrolyzes the link between N-acetylmuramoyl residues and L-amino acid residues in certain cell-wall glycopeptides.</text>
        <dbReference type="EC" id="3.5.1.28"/>
    </reaction>
</comment>
<evidence type="ECO:0000259" key="3">
    <source>
        <dbReference type="SMART" id="SM00646"/>
    </source>
</evidence>
<dbReference type="EMBL" id="LT629973">
    <property type="protein sequence ID" value="SEH91107.1"/>
    <property type="molecule type" value="Genomic_DNA"/>
</dbReference>
<dbReference type="GO" id="GO:0008745">
    <property type="term" value="F:N-acetylmuramoyl-L-alanine amidase activity"/>
    <property type="evidence" value="ECO:0007669"/>
    <property type="project" value="UniProtKB-EC"/>
</dbReference>
<sequence>MNIALSIGHHPKAQGSDSADGLFTEYSFWKEHLPELARELEALGHTATVVNRSDAGGRTPSYAAAACNETWADLAIEFHFNASESKHASGTETFYWYTSARGKIAAEMVQQAMVDVLHLRDRGIKSVARPAENAYEFFHRTRMPAILVEPAFAGSNMADCNRLRDNIAPLCKALARALDDFSN</sequence>
<dbReference type="PANTHER" id="PTHR30404:SF8">
    <property type="entry name" value="AUTOLYSIN PH-RELATED"/>
    <property type="match status" value="1"/>
</dbReference>
<dbReference type="InterPro" id="IPR002508">
    <property type="entry name" value="MurNAc-LAA_cat"/>
</dbReference>
<dbReference type="CDD" id="cd02696">
    <property type="entry name" value="MurNAc-LAA"/>
    <property type="match status" value="1"/>
</dbReference>
<evidence type="ECO:0000313" key="5">
    <source>
        <dbReference type="Proteomes" id="UP000176204"/>
    </source>
</evidence>
<gene>
    <name evidence="4" type="ORF">PYTT_1643</name>
</gene>
<reference evidence="5" key="1">
    <citation type="submission" date="2016-09" db="EMBL/GenBank/DDBJ databases">
        <authorList>
            <person name="Koehorst J."/>
        </authorList>
    </citation>
    <scope>NUCLEOTIDE SEQUENCE [LARGE SCALE GENOMIC DNA]</scope>
</reference>
<dbReference type="GO" id="GO:0030288">
    <property type="term" value="C:outer membrane-bounded periplasmic space"/>
    <property type="evidence" value="ECO:0007669"/>
    <property type="project" value="TreeGrafter"/>
</dbReference>
<dbReference type="PANTHER" id="PTHR30404">
    <property type="entry name" value="N-ACETYLMURAMOYL-L-ALANINE AMIDASE"/>
    <property type="match status" value="1"/>
</dbReference>
<protein>
    <recommendedName>
        <fullName evidence="2">N-acetylmuramoyl-L-alanine amidase</fullName>
        <ecNumber evidence="2">3.5.1.28</ecNumber>
    </recommendedName>
</protein>
<dbReference type="OrthoDB" id="199166at2"/>
<evidence type="ECO:0000256" key="1">
    <source>
        <dbReference type="ARBA" id="ARBA00001561"/>
    </source>
</evidence>
<dbReference type="EC" id="3.5.1.28" evidence="2"/>
<dbReference type="AlphaFoldDB" id="A0A1H6M0Z8"/>
<dbReference type="GO" id="GO:0009253">
    <property type="term" value="P:peptidoglycan catabolic process"/>
    <property type="evidence" value="ECO:0007669"/>
    <property type="project" value="InterPro"/>
</dbReference>
<evidence type="ECO:0000256" key="2">
    <source>
        <dbReference type="ARBA" id="ARBA00011901"/>
    </source>
</evidence>
<dbReference type="RefSeq" id="WP_067774313.1">
    <property type="nucleotide sequence ID" value="NZ_LIGX01000018.1"/>
</dbReference>
<dbReference type="SMART" id="SM00646">
    <property type="entry name" value="Ami_3"/>
    <property type="match status" value="1"/>
</dbReference>
<name>A0A1H6M0Z8_9BACT</name>
<proteinExistence type="predicted"/>